<evidence type="ECO:0000256" key="3">
    <source>
        <dbReference type="ARBA" id="ARBA00022475"/>
    </source>
</evidence>
<feature type="transmembrane region" description="Helical" evidence="7">
    <location>
        <begin position="351"/>
        <end position="368"/>
    </location>
</feature>
<keyword evidence="4 7" id="KW-0812">Transmembrane</keyword>
<protein>
    <submittedName>
        <fullName evidence="8">MATE family efflux transporter</fullName>
    </submittedName>
</protein>
<gene>
    <name evidence="8" type="ORF">H8Z82_12580</name>
</gene>
<evidence type="ECO:0000256" key="6">
    <source>
        <dbReference type="ARBA" id="ARBA00023136"/>
    </source>
</evidence>
<feature type="transmembrane region" description="Helical" evidence="7">
    <location>
        <begin position="12"/>
        <end position="36"/>
    </location>
</feature>
<feature type="transmembrane region" description="Helical" evidence="7">
    <location>
        <begin position="188"/>
        <end position="209"/>
    </location>
</feature>
<organism evidence="8 9">
    <name type="scientific">Blautia difficilis</name>
    <dbReference type="NCBI Taxonomy" id="2763027"/>
    <lineage>
        <taxon>Bacteria</taxon>
        <taxon>Bacillati</taxon>
        <taxon>Bacillota</taxon>
        <taxon>Clostridia</taxon>
        <taxon>Lachnospirales</taxon>
        <taxon>Lachnospiraceae</taxon>
        <taxon>Blautia</taxon>
    </lineage>
</organism>
<keyword evidence="5 7" id="KW-1133">Transmembrane helix</keyword>
<dbReference type="InterPro" id="IPR048279">
    <property type="entry name" value="MdtK-like"/>
</dbReference>
<dbReference type="RefSeq" id="WP_186995307.1">
    <property type="nucleotide sequence ID" value="NZ_JACOQG010000022.1"/>
</dbReference>
<evidence type="ECO:0000313" key="9">
    <source>
        <dbReference type="Proteomes" id="UP000649826"/>
    </source>
</evidence>
<dbReference type="InterPro" id="IPR002528">
    <property type="entry name" value="MATE_fam"/>
</dbReference>
<comment type="caution">
    <text evidence="8">The sequence shown here is derived from an EMBL/GenBank/DDBJ whole genome shotgun (WGS) entry which is preliminary data.</text>
</comment>
<keyword evidence="3" id="KW-1003">Cell membrane</keyword>
<sequence>MCNGTIMDKLISFSLPLMLSGILQLLFNAVDIVVVGRFSGSQALAAVGSTTALINIFTNLFIGISLGANVLAARFYAAGKSKEMSETVHTSVTVALISGVLMGILGLMFARFSLELMGTPEDVISQSALYMRIYFLGMPFFMLYNYGAAILRAVGDTRRPLFFLVVSGVINAVLNVILVVYFHMDVAGVAIATVFSQFVSCVLVLRCLYMSEGSYQLRFSRLSIKKEYLKQIFQVGVPAGIQSTVINFSNALLQSSVNSFGSVAMAGYTAANNVFGFLYVSVNSITQACMSFTSQNYGVRKWKRMDRVLVDCIILSVVCSLTLGCCAYFFGPEILQIYTREPDVIHAGMEIMTFATVPYFLCGLMDLFPGALRGMGHSGVPMILSIIGTVGTRIVWIFGIFPSHRSLSVLFISYPVSWILTILMQVCCFYFVRKKVHGQMRTCA</sequence>
<dbReference type="EMBL" id="JACOQG010000022">
    <property type="protein sequence ID" value="MBC5780469.1"/>
    <property type="molecule type" value="Genomic_DNA"/>
</dbReference>
<feature type="transmembrane region" description="Helical" evidence="7">
    <location>
        <begin position="88"/>
        <end position="109"/>
    </location>
</feature>
<feature type="transmembrane region" description="Helical" evidence="7">
    <location>
        <begin position="308"/>
        <end position="331"/>
    </location>
</feature>
<name>A0ABR7IKA7_9FIRM</name>
<keyword evidence="9" id="KW-1185">Reference proteome</keyword>
<dbReference type="PIRSF" id="PIRSF006603">
    <property type="entry name" value="DinF"/>
    <property type="match status" value="1"/>
</dbReference>
<dbReference type="Pfam" id="PF01554">
    <property type="entry name" value="MatE"/>
    <property type="match status" value="2"/>
</dbReference>
<evidence type="ECO:0000256" key="5">
    <source>
        <dbReference type="ARBA" id="ARBA00022989"/>
    </source>
</evidence>
<feature type="transmembrane region" description="Helical" evidence="7">
    <location>
        <begin position="380"/>
        <end position="401"/>
    </location>
</feature>
<evidence type="ECO:0000256" key="2">
    <source>
        <dbReference type="ARBA" id="ARBA00022448"/>
    </source>
</evidence>
<feature type="transmembrane region" description="Helical" evidence="7">
    <location>
        <begin position="407"/>
        <end position="432"/>
    </location>
</feature>
<evidence type="ECO:0000256" key="1">
    <source>
        <dbReference type="ARBA" id="ARBA00004651"/>
    </source>
</evidence>
<dbReference type="Proteomes" id="UP000649826">
    <property type="component" value="Unassembled WGS sequence"/>
</dbReference>
<reference evidence="8 9" key="1">
    <citation type="submission" date="2020-08" db="EMBL/GenBank/DDBJ databases">
        <title>Genome public.</title>
        <authorList>
            <person name="Liu C."/>
            <person name="Sun Q."/>
        </authorList>
    </citation>
    <scope>NUCLEOTIDE SEQUENCE [LARGE SCALE GENOMIC DNA]</scope>
    <source>
        <strain evidence="8 9">M29</strain>
    </source>
</reference>
<evidence type="ECO:0000256" key="4">
    <source>
        <dbReference type="ARBA" id="ARBA00022692"/>
    </source>
</evidence>
<evidence type="ECO:0000256" key="7">
    <source>
        <dbReference type="SAM" id="Phobius"/>
    </source>
</evidence>
<keyword evidence="2" id="KW-0813">Transport</keyword>
<feature type="transmembrane region" description="Helical" evidence="7">
    <location>
        <begin position="56"/>
        <end position="76"/>
    </location>
</feature>
<accession>A0ABR7IKA7</accession>
<dbReference type="CDD" id="cd13138">
    <property type="entry name" value="MATE_yoeA_like"/>
    <property type="match status" value="1"/>
</dbReference>
<keyword evidence="6 7" id="KW-0472">Membrane</keyword>
<comment type="subcellular location">
    <subcellularLocation>
        <location evidence="1">Cell membrane</location>
        <topology evidence="1">Multi-pass membrane protein</topology>
    </subcellularLocation>
</comment>
<dbReference type="PANTHER" id="PTHR43549">
    <property type="entry name" value="MULTIDRUG RESISTANCE PROTEIN YPNP-RELATED"/>
    <property type="match status" value="1"/>
</dbReference>
<feature type="transmembrane region" description="Helical" evidence="7">
    <location>
        <begin position="129"/>
        <end position="149"/>
    </location>
</feature>
<evidence type="ECO:0000313" key="8">
    <source>
        <dbReference type="EMBL" id="MBC5780469.1"/>
    </source>
</evidence>
<dbReference type="NCBIfam" id="TIGR00797">
    <property type="entry name" value="matE"/>
    <property type="match status" value="1"/>
</dbReference>
<dbReference type="InterPro" id="IPR052031">
    <property type="entry name" value="Membrane_Transporter-Flippase"/>
</dbReference>
<proteinExistence type="predicted"/>
<feature type="transmembrane region" description="Helical" evidence="7">
    <location>
        <begin position="161"/>
        <end position="182"/>
    </location>
</feature>
<dbReference type="PANTHER" id="PTHR43549:SF3">
    <property type="entry name" value="MULTIDRUG RESISTANCE PROTEIN YPNP-RELATED"/>
    <property type="match status" value="1"/>
</dbReference>